<keyword evidence="8" id="KW-1185">Reference proteome</keyword>
<keyword evidence="4" id="KW-0833">Ubl conjugation pathway</keyword>
<comment type="similarity">
    <text evidence="1">Belongs to the ATG10 family.</text>
</comment>
<dbReference type="GO" id="GO:0000045">
    <property type="term" value="P:autophagosome assembly"/>
    <property type="evidence" value="ECO:0007669"/>
    <property type="project" value="TreeGrafter"/>
</dbReference>
<evidence type="ECO:0000256" key="3">
    <source>
        <dbReference type="ARBA" id="ARBA00022679"/>
    </source>
</evidence>
<accession>A0A8T2PQJ0</accession>
<comment type="caution">
    <text evidence="7">The sequence shown here is derived from an EMBL/GenBank/DDBJ whole genome shotgun (WGS) entry which is preliminary data.</text>
</comment>
<sequence>MNVEWLFRGLVDFVRIRRESKASRAVHKQQEHPLIGQPFFFLHPCRTADFMRPLLQVAHAENRKLNYIVSWLSVVGPVVGLDVPLSYCEPLGSPSPATVAPD</sequence>
<gene>
    <name evidence="7" type="ORF">JZ751_011690</name>
</gene>
<evidence type="ECO:0000256" key="1">
    <source>
        <dbReference type="ARBA" id="ARBA00005696"/>
    </source>
</evidence>
<keyword evidence="3" id="KW-0808">Transferase</keyword>
<dbReference type="AlphaFoldDB" id="A0A8T2PQJ0"/>
<organism evidence="7 8">
    <name type="scientific">Albula glossodonta</name>
    <name type="common">roundjaw bonefish</name>
    <dbReference type="NCBI Taxonomy" id="121402"/>
    <lineage>
        <taxon>Eukaryota</taxon>
        <taxon>Metazoa</taxon>
        <taxon>Chordata</taxon>
        <taxon>Craniata</taxon>
        <taxon>Vertebrata</taxon>
        <taxon>Euteleostomi</taxon>
        <taxon>Actinopterygii</taxon>
        <taxon>Neopterygii</taxon>
        <taxon>Teleostei</taxon>
        <taxon>Albuliformes</taxon>
        <taxon>Albulidae</taxon>
        <taxon>Albula</taxon>
    </lineage>
</organism>
<dbReference type="GO" id="GO:0032446">
    <property type="term" value="P:protein modification by small protein conjugation"/>
    <property type="evidence" value="ECO:0007669"/>
    <property type="project" value="TreeGrafter"/>
</dbReference>
<dbReference type="GO" id="GO:0005829">
    <property type="term" value="C:cytosol"/>
    <property type="evidence" value="ECO:0007669"/>
    <property type="project" value="TreeGrafter"/>
</dbReference>
<name>A0A8T2PQJ0_9TELE</name>
<evidence type="ECO:0000256" key="2">
    <source>
        <dbReference type="ARBA" id="ARBA00021099"/>
    </source>
</evidence>
<proteinExistence type="inferred from homology"/>
<dbReference type="GO" id="GO:0000422">
    <property type="term" value="P:autophagy of mitochondrion"/>
    <property type="evidence" value="ECO:0007669"/>
    <property type="project" value="TreeGrafter"/>
</dbReference>
<evidence type="ECO:0000256" key="5">
    <source>
        <dbReference type="ARBA" id="ARBA00023006"/>
    </source>
</evidence>
<evidence type="ECO:0000256" key="6">
    <source>
        <dbReference type="ARBA" id="ARBA00029833"/>
    </source>
</evidence>
<dbReference type="Gene3D" id="3.30.1460.50">
    <property type="match status" value="1"/>
</dbReference>
<dbReference type="Proteomes" id="UP000824540">
    <property type="component" value="Unassembled WGS sequence"/>
</dbReference>
<evidence type="ECO:0000313" key="7">
    <source>
        <dbReference type="EMBL" id="KAG9353571.1"/>
    </source>
</evidence>
<evidence type="ECO:0000256" key="4">
    <source>
        <dbReference type="ARBA" id="ARBA00022786"/>
    </source>
</evidence>
<dbReference type="OrthoDB" id="4089664at2759"/>
<evidence type="ECO:0000313" key="8">
    <source>
        <dbReference type="Proteomes" id="UP000824540"/>
    </source>
</evidence>
<dbReference type="Pfam" id="PF03987">
    <property type="entry name" value="Autophagy_act_C"/>
    <property type="match status" value="1"/>
</dbReference>
<keyword evidence="5" id="KW-0072">Autophagy</keyword>
<dbReference type="GO" id="GO:0061651">
    <property type="term" value="F:Atg12 conjugating enzyme activity"/>
    <property type="evidence" value="ECO:0007669"/>
    <property type="project" value="TreeGrafter"/>
</dbReference>
<dbReference type="EMBL" id="JAFBMS010000003">
    <property type="protein sequence ID" value="KAG9353571.1"/>
    <property type="molecule type" value="Genomic_DNA"/>
</dbReference>
<reference evidence="7" key="1">
    <citation type="thesis" date="2021" institute="BYU ScholarsArchive" country="Provo, UT, USA">
        <title>Applications of and Algorithms for Genome Assembly and Genomic Analyses with an Emphasis on Marine Teleosts.</title>
        <authorList>
            <person name="Pickett B.D."/>
        </authorList>
    </citation>
    <scope>NUCLEOTIDE SEQUENCE</scope>
    <source>
        <strain evidence="7">HI-2016</strain>
    </source>
</reference>
<dbReference type="PANTHER" id="PTHR14957">
    <property type="entry name" value="UBIQUITIN-LIKE-CONJUGATING ENZYME ATG10"/>
    <property type="match status" value="1"/>
</dbReference>
<dbReference type="InterPro" id="IPR007135">
    <property type="entry name" value="Atg3/Atg10"/>
</dbReference>
<protein>
    <recommendedName>
        <fullName evidence="2">Ubiquitin-like-conjugating enzyme ATG10</fullName>
    </recommendedName>
    <alternativeName>
        <fullName evidence="6">Autophagy-related protein 10</fullName>
    </alternativeName>
</protein>
<dbReference type="PANTHER" id="PTHR14957:SF1">
    <property type="entry name" value="UBIQUITIN-LIKE-CONJUGATING ENZYME ATG10"/>
    <property type="match status" value="1"/>
</dbReference>